<name>A0A6J5M5Z1_9CAUD</name>
<sequence>MCSRGPSAPPTPPEVKLPEAPQMPNVVAPGTLQAAPAAPKMSDATIKRKGKRGMVIQMGSTPGTNIPGV</sequence>
<proteinExistence type="predicted"/>
<evidence type="ECO:0000256" key="1">
    <source>
        <dbReference type="SAM" id="MobiDB-lite"/>
    </source>
</evidence>
<protein>
    <submittedName>
        <fullName evidence="2">Uncharacterized protein</fullName>
    </submittedName>
</protein>
<evidence type="ECO:0000313" key="2">
    <source>
        <dbReference type="EMBL" id="CAB4140907.1"/>
    </source>
</evidence>
<reference evidence="2" key="1">
    <citation type="submission" date="2020-04" db="EMBL/GenBank/DDBJ databases">
        <authorList>
            <person name="Chiriac C."/>
            <person name="Salcher M."/>
            <person name="Ghai R."/>
            <person name="Kavagutti S V."/>
        </authorList>
    </citation>
    <scope>NUCLEOTIDE SEQUENCE</scope>
</reference>
<feature type="region of interest" description="Disordered" evidence="1">
    <location>
        <begin position="1"/>
        <end position="50"/>
    </location>
</feature>
<organism evidence="2">
    <name type="scientific">uncultured Caudovirales phage</name>
    <dbReference type="NCBI Taxonomy" id="2100421"/>
    <lineage>
        <taxon>Viruses</taxon>
        <taxon>Duplodnaviria</taxon>
        <taxon>Heunggongvirae</taxon>
        <taxon>Uroviricota</taxon>
        <taxon>Caudoviricetes</taxon>
        <taxon>Peduoviridae</taxon>
        <taxon>Maltschvirus</taxon>
        <taxon>Maltschvirus maltsch</taxon>
    </lineage>
</organism>
<accession>A0A6J5M5Z1</accession>
<gene>
    <name evidence="2" type="ORF">UFOVP401_14</name>
</gene>
<dbReference type="EMBL" id="LR796384">
    <property type="protein sequence ID" value="CAB4140907.1"/>
    <property type="molecule type" value="Genomic_DNA"/>
</dbReference>